<comment type="caution">
    <text evidence="1">The sequence shown here is derived from an EMBL/GenBank/DDBJ whole genome shotgun (WGS) entry which is preliminary data.</text>
</comment>
<proteinExistence type="predicted"/>
<protein>
    <submittedName>
        <fullName evidence="1">Uncharacterized protein</fullName>
    </submittedName>
</protein>
<gene>
    <name evidence="1" type="ORF">LCGC14_1383710</name>
</gene>
<reference evidence="1" key="1">
    <citation type="journal article" date="2015" name="Nature">
        <title>Complex archaea that bridge the gap between prokaryotes and eukaryotes.</title>
        <authorList>
            <person name="Spang A."/>
            <person name="Saw J.H."/>
            <person name="Jorgensen S.L."/>
            <person name="Zaremba-Niedzwiedzka K."/>
            <person name="Martijn J."/>
            <person name="Lind A.E."/>
            <person name="van Eijk R."/>
            <person name="Schleper C."/>
            <person name="Guy L."/>
            <person name="Ettema T.J."/>
        </authorList>
    </citation>
    <scope>NUCLEOTIDE SEQUENCE</scope>
</reference>
<name>A0A0F9K1Z4_9ZZZZ</name>
<accession>A0A0F9K1Z4</accession>
<sequence length="68" mass="7593">MAKKLKLNGTARWIIVALAVLAIAFNTGVTYNHIYHLSKQVAKLTESIEKLDGKIDAINIKLTERTNQ</sequence>
<evidence type="ECO:0000313" key="1">
    <source>
        <dbReference type="EMBL" id="KKM76089.1"/>
    </source>
</evidence>
<organism evidence="1">
    <name type="scientific">marine sediment metagenome</name>
    <dbReference type="NCBI Taxonomy" id="412755"/>
    <lineage>
        <taxon>unclassified sequences</taxon>
        <taxon>metagenomes</taxon>
        <taxon>ecological metagenomes</taxon>
    </lineage>
</organism>
<dbReference type="EMBL" id="LAZR01008867">
    <property type="protein sequence ID" value="KKM76089.1"/>
    <property type="molecule type" value="Genomic_DNA"/>
</dbReference>
<dbReference type="AlphaFoldDB" id="A0A0F9K1Z4"/>